<dbReference type="EMBL" id="FORG01000001">
    <property type="protein sequence ID" value="SFI46729.1"/>
    <property type="molecule type" value="Genomic_DNA"/>
</dbReference>
<evidence type="ECO:0000313" key="2">
    <source>
        <dbReference type="EMBL" id="SFI46729.1"/>
    </source>
</evidence>
<dbReference type="Proteomes" id="UP000224607">
    <property type="component" value="Unassembled WGS sequence"/>
</dbReference>
<organism evidence="2 3">
    <name type="scientific">Xenorhabdus mauleonii</name>
    <dbReference type="NCBI Taxonomy" id="351675"/>
    <lineage>
        <taxon>Bacteria</taxon>
        <taxon>Pseudomonadati</taxon>
        <taxon>Pseudomonadota</taxon>
        <taxon>Gammaproteobacteria</taxon>
        <taxon>Enterobacterales</taxon>
        <taxon>Morganellaceae</taxon>
        <taxon>Xenorhabdus</taxon>
    </lineage>
</organism>
<accession>A0A1I3IFT0</accession>
<reference evidence="1 4" key="3">
    <citation type="journal article" date="2017" name="Nat. Microbiol.">
        <title>Natural product diversity associated with the nematode symbionts Photorhabdus and Xenorhabdus.</title>
        <authorList>
            <person name="Tobias N.J."/>
            <person name="Wolff H."/>
            <person name="Djahanschiri B."/>
            <person name="Grundmann F."/>
            <person name="Kronenwerth M."/>
            <person name="Shi Y.M."/>
            <person name="Simonyi S."/>
            <person name="Grun P."/>
            <person name="Shapiro-Ilan D."/>
            <person name="Pidot S.J."/>
            <person name="Stinear T.P."/>
            <person name="Ebersberger I."/>
            <person name="Bode H.B."/>
        </authorList>
    </citation>
    <scope>NUCLEOTIDE SEQUENCE [LARGE SCALE GENOMIC DNA]</scope>
    <source>
        <strain evidence="1 4">DSM 17908</strain>
    </source>
</reference>
<dbReference type="Proteomes" id="UP000198919">
    <property type="component" value="Unassembled WGS sequence"/>
</dbReference>
<protein>
    <submittedName>
        <fullName evidence="2">Uncharacterized protein</fullName>
    </submittedName>
</protein>
<gene>
    <name evidence="2" type="ORF">SAMN05421680_101325</name>
    <name evidence="1" type="ORF">Xmau_02829</name>
</gene>
<evidence type="ECO:0000313" key="4">
    <source>
        <dbReference type="Proteomes" id="UP000224607"/>
    </source>
</evidence>
<name>A0A1I3IFT0_9GAMM</name>
<evidence type="ECO:0000313" key="3">
    <source>
        <dbReference type="Proteomes" id="UP000198919"/>
    </source>
</evidence>
<keyword evidence="4" id="KW-1185">Reference proteome</keyword>
<dbReference type="AlphaFoldDB" id="A0A1I3IFT0"/>
<reference evidence="2" key="2">
    <citation type="submission" date="2016-10" db="EMBL/GenBank/DDBJ databases">
        <authorList>
            <person name="de Groot N.N."/>
        </authorList>
    </citation>
    <scope>NUCLEOTIDE SEQUENCE [LARGE SCALE GENOMIC DNA]</scope>
    <source>
        <strain evidence="2">DSM 17908</strain>
    </source>
</reference>
<evidence type="ECO:0000313" key="1">
    <source>
        <dbReference type="EMBL" id="PHM39481.1"/>
    </source>
</evidence>
<dbReference type="EMBL" id="NITY01000010">
    <property type="protein sequence ID" value="PHM39481.1"/>
    <property type="molecule type" value="Genomic_DNA"/>
</dbReference>
<reference evidence="3" key="1">
    <citation type="submission" date="2016-10" db="EMBL/GenBank/DDBJ databases">
        <authorList>
            <person name="Varghese N."/>
            <person name="Submissions S."/>
        </authorList>
    </citation>
    <scope>NUCLEOTIDE SEQUENCE [LARGE SCALE GENOMIC DNA]</scope>
    <source>
        <strain evidence="3">DSM 17908</strain>
    </source>
</reference>
<sequence length="87" mass="9793">MLLSLLYLAKPVKFYFVIITICYIEMNFSEVMIVSDNSGKFATTFVIILSPQCNLKSIGKKQISSDEGMSYFCRGLLGWNEIFGDGC</sequence>
<proteinExistence type="predicted"/>